<dbReference type="Pfam" id="PF13343">
    <property type="entry name" value="SBP_bac_6"/>
    <property type="match status" value="1"/>
</dbReference>
<dbReference type="InterPro" id="IPR026045">
    <property type="entry name" value="Ferric-bd"/>
</dbReference>
<evidence type="ECO:0000256" key="1">
    <source>
        <dbReference type="ARBA" id="ARBA00022729"/>
    </source>
</evidence>
<dbReference type="PANTHER" id="PTHR30006:SF2">
    <property type="entry name" value="ABC TRANSPORTER SUBSTRATE-BINDING PROTEIN"/>
    <property type="match status" value="1"/>
</dbReference>
<dbReference type="GO" id="GO:0030975">
    <property type="term" value="F:thiamine binding"/>
    <property type="evidence" value="ECO:0007669"/>
    <property type="project" value="TreeGrafter"/>
</dbReference>
<dbReference type="Gene3D" id="3.40.190.10">
    <property type="entry name" value="Periplasmic binding protein-like II"/>
    <property type="match status" value="2"/>
</dbReference>
<dbReference type="SUPFAM" id="SSF53850">
    <property type="entry name" value="Periplasmic binding protein-like II"/>
    <property type="match status" value="1"/>
</dbReference>
<feature type="chain" id="PRO_5031202860" evidence="3">
    <location>
        <begin position="30"/>
        <end position="375"/>
    </location>
</feature>
<evidence type="ECO:0000256" key="3">
    <source>
        <dbReference type="SAM" id="SignalP"/>
    </source>
</evidence>
<gene>
    <name evidence="4" type="ORF">HH215_26740</name>
</gene>
<dbReference type="PANTHER" id="PTHR30006">
    <property type="entry name" value="THIAMINE-BINDING PERIPLASMIC PROTEIN-RELATED"/>
    <property type="match status" value="1"/>
</dbReference>
<dbReference type="GO" id="GO:0030288">
    <property type="term" value="C:outer membrane-bounded periplasmic space"/>
    <property type="evidence" value="ECO:0007669"/>
    <property type="project" value="TreeGrafter"/>
</dbReference>
<dbReference type="PROSITE" id="PS51257">
    <property type="entry name" value="PROKAR_LIPOPROTEIN"/>
    <property type="match status" value="1"/>
</dbReference>
<dbReference type="PIRSF" id="PIRSF002825">
    <property type="entry name" value="CfbpA"/>
    <property type="match status" value="1"/>
</dbReference>
<evidence type="ECO:0000313" key="5">
    <source>
        <dbReference type="Proteomes" id="UP000502248"/>
    </source>
</evidence>
<proteinExistence type="predicted"/>
<evidence type="ECO:0000256" key="2">
    <source>
        <dbReference type="SAM" id="MobiDB-lite"/>
    </source>
</evidence>
<dbReference type="RefSeq" id="WP_169282657.1">
    <property type="nucleotide sequence ID" value="NZ_CP051680.1"/>
</dbReference>
<organism evidence="4 5">
    <name type="scientific">Cohnella herbarum</name>
    <dbReference type="NCBI Taxonomy" id="2728023"/>
    <lineage>
        <taxon>Bacteria</taxon>
        <taxon>Bacillati</taxon>
        <taxon>Bacillota</taxon>
        <taxon>Bacilli</taxon>
        <taxon>Bacillales</taxon>
        <taxon>Paenibacillaceae</taxon>
        <taxon>Cohnella</taxon>
    </lineage>
</organism>
<protein>
    <submittedName>
        <fullName evidence="4">ABC transporter substrate-binding protein</fullName>
    </submittedName>
</protein>
<dbReference type="CDD" id="cd13544">
    <property type="entry name" value="PBP2_Fbp_like_1"/>
    <property type="match status" value="1"/>
</dbReference>
<dbReference type="GO" id="GO:0015888">
    <property type="term" value="P:thiamine transport"/>
    <property type="evidence" value="ECO:0007669"/>
    <property type="project" value="TreeGrafter"/>
</dbReference>
<feature type="region of interest" description="Disordered" evidence="2">
    <location>
        <begin position="32"/>
        <end position="62"/>
    </location>
</feature>
<reference evidence="4 5" key="1">
    <citation type="submission" date="2020-04" db="EMBL/GenBank/DDBJ databases">
        <title>Genome sequencing of novel species.</title>
        <authorList>
            <person name="Heo J."/>
            <person name="Kim S.-J."/>
            <person name="Kim J.-S."/>
            <person name="Hong S.-B."/>
            <person name="Kwon S.-W."/>
        </authorList>
    </citation>
    <scope>NUCLEOTIDE SEQUENCE [LARGE SCALE GENOMIC DNA]</scope>
    <source>
        <strain evidence="4 5">MFER-1</strain>
    </source>
</reference>
<dbReference type="GO" id="GO:0030976">
    <property type="term" value="F:thiamine pyrophosphate binding"/>
    <property type="evidence" value="ECO:0007669"/>
    <property type="project" value="TreeGrafter"/>
</dbReference>
<dbReference type="KEGG" id="cheb:HH215_26740"/>
<keyword evidence="1 3" id="KW-0732">Signal</keyword>
<feature type="signal peptide" evidence="3">
    <location>
        <begin position="1"/>
        <end position="29"/>
    </location>
</feature>
<dbReference type="AlphaFoldDB" id="A0A7Z2ZNN6"/>
<sequence>MFKKTSSRFVSVMTAVMLMAVMVVSGCGAKNDGPTNAASESPSQSAVETASPEPTPSASASPESNKLVVYAALNEDDIIQLSKKFKEDTGIEIEYLRLGNAGEASTRILAEKANPQADIFVGGSVEFYEPLGKEGILENYVSPNAKDLDAQFNDPNGFWQGWYMGVLGIVLNTERFEKELAPKGVKEPTTWDDLLDANYKDLFITSNPATAGGGYIFVADQLFRLGEDKGWDYLKKLNENVHHYTKAAGDGINLTATGEFVIGMSWAHDIVKSAKQGYPIKVIIPKQTAFEIGGVGIVKGGGNTENAKKFVDWLLTKPVGEMNTQMSNRYSVRKDVAPPEGMIKIEDVDLVAYDRTKAAEMKPATVEKFTQLPAK</sequence>
<evidence type="ECO:0000313" key="4">
    <source>
        <dbReference type="EMBL" id="QJD86408.1"/>
    </source>
</evidence>
<dbReference type="EMBL" id="CP051680">
    <property type="protein sequence ID" value="QJD86408.1"/>
    <property type="molecule type" value="Genomic_DNA"/>
</dbReference>
<keyword evidence="5" id="KW-1185">Reference proteome</keyword>
<feature type="compositionally biased region" description="Polar residues" evidence="2">
    <location>
        <begin position="33"/>
        <end position="47"/>
    </location>
</feature>
<accession>A0A7Z2ZNN6</accession>
<dbReference type="Proteomes" id="UP000502248">
    <property type="component" value="Chromosome"/>
</dbReference>
<name>A0A7Z2ZNN6_9BACL</name>
<feature type="compositionally biased region" description="Low complexity" evidence="2">
    <location>
        <begin position="48"/>
        <end position="62"/>
    </location>
</feature>